<feature type="transmembrane region" description="Helical" evidence="10">
    <location>
        <begin position="12"/>
        <end position="36"/>
    </location>
</feature>
<dbReference type="PRINTS" id="PR00237">
    <property type="entry name" value="GPCRRHODOPSN"/>
</dbReference>
<keyword evidence="7 9" id="KW-0675">Receptor</keyword>
<reference evidence="12" key="1">
    <citation type="journal article" date="2016" name="PLoS Biol.">
        <title>GPCRs Direct Germline Development and Somatic Gonad Function in Planarians.</title>
        <authorList>
            <person name="Saberi A."/>
            <person name="Jamal A."/>
            <person name="Beets I."/>
            <person name="Schoofs L."/>
            <person name="Newmark P.A."/>
        </authorList>
    </citation>
    <scope>NUCLEOTIDE SEQUENCE</scope>
</reference>
<keyword evidence="3 9" id="KW-0812">Transmembrane</keyword>
<dbReference type="PROSITE" id="PS00237">
    <property type="entry name" value="G_PROTEIN_RECEP_F1_1"/>
    <property type="match status" value="1"/>
</dbReference>
<evidence type="ECO:0000256" key="2">
    <source>
        <dbReference type="ARBA" id="ARBA00022475"/>
    </source>
</evidence>
<evidence type="ECO:0000256" key="7">
    <source>
        <dbReference type="ARBA" id="ARBA00023170"/>
    </source>
</evidence>
<organism evidence="12">
    <name type="scientific">Schmidtea mediterranea</name>
    <name type="common">Freshwater planarian flatworm</name>
    <dbReference type="NCBI Taxonomy" id="79327"/>
    <lineage>
        <taxon>Eukaryota</taxon>
        <taxon>Metazoa</taxon>
        <taxon>Spiralia</taxon>
        <taxon>Lophotrochozoa</taxon>
        <taxon>Platyhelminthes</taxon>
        <taxon>Rhabditophora</taxon>
        <taxon>Seriata</taxon>
        <taxon>Tricladida</taxon>
        <taxon>Continenticola</taxon>
        <taxon>Geoplanoidea</taxon>
        <taxon>Dugesiidae</taxon>
        <taxon>Schmidtea</taxon>
    </lineage>
</organism>
<sequence length="328" mass="37993">MWVPFRHFLIYLYSGILSGIFVCGFIGNILVIAVVIRYSCMQTVTNIYILSLSLADILFLLSIPLFLYTTLFNSFPQSQILCKFYVSVTLFNWFASTFSLTSMAADRFFAIVYPVRSQSWRQKNKTITVIVVVWILACVLMSPGSINAQVNQISPNSSKGSCNQFWNGDYKSYILYTFCLGYLIPCLFIFFFYSCVVWTLSKVRMGKGSKQNRQKTTKLVTIIIVTYICCWLPHWINQLRSLSFYYQTEKFNFSLNPTKNKTRILMSSSNNNYSSFYALFLNLIYQLLGYLNSAINPILYSYMSINFRTAFGKMMARKFQRSAFQITS</sequence>
<dbReference type="AlphaFoldDB" id="A0A193KUH1"/>
<dbReference type="GO" id="GO:0043005">
    <property type="term" value="C:neuron projection"/>
    <property type="evidence" value="ECO:0007669"/>
    <property type="project" value="TreeGrafter"/>
</dbReference>
<feature type="transmembrane region" description="Helical" evidence="10">
    <location>
        <begin position="48"/>
        <end position="72"/>
    </location>
</feature>
<feature type="transmembrane region" description="Helical" evidence="10">
    <location>
        <begin position="126"/>
        <end position="146"/>
    </location>
</feature>
<evidence type="ECO:0000256" key="8">
    <source>
        <dbReference type="ARBA" id="ARBA00023224"/>
    </source>
</evidence>
<evidence type="ECO:0000256" key="4">
    <source>
        <dbReference type="ARBA" id="ARBA00022989"/>
    </source>
</evidence>
<gene>
    <name evidence="12" type="primary">gcr313</name>
</gene>
<dbReference type="GO" id="GO:0005886">
    <property type="term" value="C:plasma membrane"/>
    <property type="evidence" value="ECO:0007669"/>
    <property type="project" value="UniProtKB-SubCell"/>
</dbReference>
<keyword evidence="5 9" id="KW-0297">G-protein coupled receptor</keyword>
<dbReference type="SUPFAM" id="SSF81321">
    <property type="entry name" value="Family A G protein-coupled receptor-like"/>
    <property type="match status" value="1"/>
</dbReference>
<feature type="domain" description="G-protein coupled receptors family 1 profile" evidence="11">
    <location>
        <begin position="27"/>
        <end position="300"/>
    </location>
</feature>
<protein>
    <submittedName>
        <fullName evidence="12">GCR313</fullName>
    </submittedName>
</protein>
<evidence type="ECO:0000256" key="5">
    <source>
        <dbReference type="ARBA" id="ARBA00023040"/>
    </source>
</evidence>
<comment type="similarity">
    <text evidence="9">Belongs to the G-protein coupled receptor 1 family.</text>
</comment>
<accession>A0A193KUH1</accession>
<proteinExistence type="evidence at transcript level"/>
<feature type="transmembrane region" description="Helical" evidence="10">
    <location>
        <begin position="276"/>
        <end position="299"/>
    </location>
</feature>
<keyword evidence="8 9" id="KW-0807">Transducer</keyword>
<keyword evidence="2" id="KW-1003">Cell membrane</keyword>
<evidence type="ECO:0000256" key="1">
    <source>
        <dbReference type="ARBA" id="ARBA00004651"/>
    </source>
</evidence>
<evidence type="ECO:0000313" key="12">
    <source>
        <dbReference type="EMBL" id="ANO39117.1"/>
    </source>
</evidence>
<keyword evidence="6 10" id="KW-0472">Membrane</keyword>
<comment type="subcellular location">
    <subcellularLocation>
        <location evidence="1">Cell membrane</location>
        <topology evidence="1">Multi-pass membrane protein</topology>
    </subcellularLocation>
</comment>
<evidence type="ECO:0000259" key="11">
    <source>
        <dbReference type="PROSITE" id="PS50262"/>
    </source>
</evidence>
<dbReference type="GO" id="GO:0004930">
    <property type="term" value="F:G protein-coupled receptor activity"/>
    <property type="evidence" value="ECO:0007669"/>
    <property type="project" value="UniProtKB-KW"/>
</dbReference>
<dbReference type="OrthoDB" id="6076970at2759"/>
<evidence type="ECO:0000256" key="10">
    <source>
        <dbReference type="SAM" id="Phobius"/>
    </source>
</evidence>
<evidence type="ECO:0000256" key="6">
    <source>
        <dbReference type="ARBA" id="ARBA00023136"/>
    </source>
</evidence>
<keyword evidence="4 10" id="KW-1133">Transmembrane helix</keyword>
<dbReference type="EMBL" id="KX018956">
    <property type="protein sequence ID" value="ANO39117.1"/>
    <property type="molecule type" value="mRNA"/>
</dbReference>
<feature type="transmembrane region" description="Helical" evidence="10">
    <location>
        <begin position="84"/>
        <end position="105"/>
    </location>
</feature>
<dbReference type="PANTHER" id="PTHR24229:SF40">
    <property type="entry name" value="ALLATOSTATIN C RECEPTOR 1-RELATED"/>
    <property type="match status" value="1"/>
</dbReference>
<evidence type="ECO:0000256" key="9">
    <source>
        <dbReference type="RuleBase" id="RU000688"/>
    </source>
</evidence>
<evidence type="ECO:0000256" key="3">
    <source>
        <dbReference type="ARBA" id="ARBA00022692"/>
    </source>
</evidence>
<dbReference type="Pfam" id="PF00001">
    <property type="entry name" value="7tm_1"/>
    <property type="match status" value="1"/>
</dbReference>
<dbReference type="PROSITE" id="PS50262">
    <property type="entry name" value="G_PROTEIN_RECEP_F1_2"/>
    <property type="match status" value="1"/>
</dbReference>
<name>A0A193KUH1_SCHMD</name>
<feature type="transmembrane region" description="Helical" evidence="10">
    <location>
        <begin position="173"/>
        <end position="198"/>
    </location>
</feature>
<dbReference type="GO" id="GO:0042277">
    <property type="term" value="F:peptide binding"/>
    <property type="evidence" value="ECO:0007669"/>
    <property type="project" value="TreeGrafter"/>
</dbReference>
<dbReference type="SMART" id="SM01381">
    <property type="entry name" value="7TM_GPCR_Srsx"/>
    <property type="match status" value="1"/>
</dbReference>
<dbReference type="InterPro" id="IPR017452">
    <property type="entry name" value="GPCR_Rhodpsn_7TM"/>
</dbReference>
<dbReference type="Gene3D" id="1.20.1070.10">
    <property type="entry name" value="Rhodopsin 7-helix transmembrane proteins"/>
    <property type="match status" value="1"/>
</dbReference>
<feature type="transmembrane region" description="Helical" evidence="10">
    <location>
        <begin position="219"/>
        <end position="236"/>
    </location>
</feature>
<dbReference type="PANTHER" id="PTHR24229">
    <property type="entry name" value="NEUROPEPTIDES RECEPTOR"/>
    <property type="match status" value="1"/>
</dbReference>
<dbReference type="InterPro" id="IPR000276">
    <property type="entry name" value="GPCR_Rhodpsn"/>
</dbReference>